<organism evidence="2 3">
    <name type="scientific">Pelobates cultripes</name>
    <name type="common">Western spadefoot toad</name>
    <dbReference type="NCBI Taxonomy" id="61616"/>
    <lineage>
        <taxon>Eukaryota</taxon>
        <taxon>Metazoa</taxon>
        <taxon>Chordata</taxon>
        <taxon>Craniata</taxon>
        <taxon>Vertebrata</taxon>
        <taxon>Euteleostomi</taxon>
        <taxon>Amphibia</taxon>
        <taxon>Batrachia</taxon>
        <taxon>Anura</taxon>
        <taxon>Pelobatoidea</taxon>
        <taxon>Pelobatidae</taxon>
        <taxon>Pelobates</taxon>
    </lineage>
</organism>
<feature type="compositionally biased region" description="Pro residues" evidence="1">
    <location>
        <begin position="72"/>
        <end position="82"/>
    </location>
</feature>
<evidence type="ECO:0000313" key="2">
    <source>
        <dbReference type="EMBL" id="CAH2292884.1"/>
    </source>
</evidence>
<protein>
    <submittedName>
        <fullName evidence="2">Uncharacterized protein</fullName>
    </submittedName>
</protein>
<feature type="compositionally biased region" description="Low complexity" evidence="1">
    <location>
        <begin position="59"/>
        <end position="71"/>
    </location>
</feature>
<sequence length="102" mass="11518">MEELMEDMVLVIIRQTRAIMSLSLSTEMDRVVSRVSLEQRQAMEHVRVSIIDEIVRCVSPSSGSSESEPISSTPPGPSPMIPPGTREGSHRRRRGPRYRRSQ</sequence>
<dbReference type="EMBL" id="OW240916">
    <property type="protein sequence ID" value="CAH2292884.1"/>
    <property type="molecule type" value="Genomic_DNA"/>
</dbReference>
<proteinExistence type="predicted"/>
<dbReference type="Proteomes" id="UP001295444">
    <property type="component" value="Chromosome 05"/>
</dbReference>
<feature type="region of interest" description="Disordered" evidence="1">
    <location>
        <begin position="59"/>
        <end position="102"/>
    </location>
</feature>
<name>A0AAD1S9Y0_PELCU</name>
<dbReference type="AlphaFoldDB" id="A0AAD1S9Y0"/>
<feature type="compositionally biased region" description="Basic residues" evidence="1">
    <location>
        <begin position="89"/>
        <end position="102"/>
    </location>
</feature>
<accession>A0AAD1S9Y0</accession>
<evidence type="ECO:0000313" key="3">
    <source>
        <dbReference type="Proteomes" id="UP001295444"/>
    </source>
</evidence>
<reference evidence="2" key="1">
    <citation type="submission" date="2022-03" db="EMBL/GenBank/DDBJ databases">
        <authorList>
            <person name="Alioto T."/>
            <person name="Alioto T."/>
            <person name="Gomez Garrido J."/>
        </authorList>
    </citation>
    <scope>NUCLEOTIDE SEQUENCE</scope>
</reference>
<evidence type="ECO:0000256" key="1">
    <source>
        <dbReference type="SAM" id="MobiDB-lite"/>
    </source>
</evidence>
<keyword evidence="3" id="KW-1185">Reference proteome</keyword>
<gene>
    <name evidence="2" type="ORF">PECUL_23A027917</name>
</gene>